<dbReference type="OrthoDB" id="2193432at2759"/>
<organism evidence="1 2">
    <name type="scientific">Vittaforma corneae (strain ATCC 50505)</name>
    <name type="common">Microsporidian parasite</name>
    <name type="synonym">Nosema corneum</name>
    <dbReference type="NCBI Taxonomy" id="993615"/>
    <lineage>
        <taxon>Eukaryota</taxon>
        <taxon>Fungi</taxon>
        <taxon>Fungi incertae sedis</taxon>
        <taxon>Microsporidia</taxon>
        <taxon>Nosematidae</taxon>
        <taxon>Vittaforma</taxon>
    </lineage>
</organism>
<dbReference type="GeneID" id="19882053"/>
<evidence type="ECO:0008006" key="3">
    <source>
        <dbReference type="Google" id="ProtNLM"/>
    </source>
</evidence>
<sequence>MPMDNHFLSSEKLQKITGKKAEHDVVKGIQSYAEKIITDIINRSALLSRHYEKDVIDASEISVVAEKDFGCSFGLRSILQEANAPTNEHVEKIAEISRQRY</sequence>
<dbReference type="InParanoid" id="L2GLV2"/>
<dbReference type="RefSeq" id="XP_007604788.1">
    <property type="nucleotide sequence ID" value="XM_007604726.1"/>
</dbReference>
<dbReference type="VEuPathDB" id="MicrosporidiaDB:VICG_01342"/>
<keyword evidence="2" id="KW-1185">Reference proteome</keyword>
<protein>
    <recommendedName>
        <fullName evidence="3">Transcription initiation factor TFIID subunit 12 domain-containing protein</fullName>
    </recommendedName>
</protein>
<dbReference type="AlphaFoldDB" id="L2GLV2"/>
<evidence type="ECO:0000313" key="2">
    <source>
        <dbReference type="Proteomes" id="UP000011082"/>
    </source>
</evidence>
<dbReference type="STRING" id="993615.L2GLV2"/>
<evidence type="ECO:0000313" key="1">
    <source>
        <dbReference type="EMBL" id="ELA41594.1"/>
    </source>
</evidence>
<gene>
    <name evidence="1" type="ORF">VICG_01342</name>
</gene>
<reference evidence="2" key="1">
    <citation type="submission" date="2011-05" db="EMBL/GenBank/DDBJ databases">
        <title>The genome sequence of Vittaforma corneae strain ATCC 50505.</title>
        <authorList>
            <consortium name="The Broad Institute Genome Sequencing Platform"/>
            <person name="Cuomo C."/>
            <person name="Didier E."/>
            <person name="Bowers L."/>
            <person name="Young S.K."/>
            <person name="Zeng Q."/>
            <person name="Gargeya S."/>
            <person name="Fitzgerald M."/>
            <person name="Haas B."/>
            <person name="Abouelleil A."/>
            <person name="Alvarado L."/>
            <person name="Arachchi H.M."/>
            <person name="Berlin A."/>
            <person name="Chapman S.B."/>
            <person name="Gearin G."/>
            <person name="Goldberg J."/>
            <person name="Griggs A."/>
            <person name="Gujja S."/>
            <person name="Hansen M."/>
            <person name="Heiman D."/>
            <person name="Howarth C."/>
            <person name="Larimer J."/>
            <person name="Lui A."/>
            <person name="MacDonald P.J.P."/>
            <person name="McCowen C."/>
            <person name="Montmayeur A."/>
            <person name="Murphy C."/>
            <person name="Neiman D."/>
            <person name="Pearson M."/>
            <person name="Priest M."/>
            <person name="Roberts A."/>
            <person name="Saif S."/>
            <person name="Shea T."/>
            <person name="Sisk P."/>
            <person name="Stolte C."/>
            <person name="Sykes S."/>
            <person name="Wortman J."/>
            <person name="Nusbaum C."/>
            <person name="Birren B."/>
        </authorList>
    </citation>
    <scope>NUCLEOTIDE SEQUENCE [LARGE SCALE GENOMIC DNA]</scope>
    <source>
        <strain evidence="2">ATCC 50505</strain>
    </source>
</reference>
<dbReference type="HOGENOM" id="CLU_150177_0_0_1"/>
<proteinExistence type="predicted"/>
<dbReference type="EMBL" id="JH370141">
    <property type="protein sequence ID" value="ELA41594.1"/>
    <property type="molecule type" value="Genomic_DNA"/>
</dbReference>
<dbReference type="Proteomes" id="UP000011082">
    <property type="component" value="Unassembled WGS sequence"/>
</dbReference>
<accession>L2GLV2</accession>
<name>L2GLV2_VITCO</name>
<dbReference type="OMA" id="MQQFSRK"/>